<dbReference type="PANTHER" id="PTHR44196">
    <property type="entry name" value="DEHYDROGENASE/REDUCTASE SDR FAMILY MEMBER 7B"/>
    <property type="match status" value="1"/>
</dbReference>
<dbReference type="Pfam" id="PF00106">
    <property type="entry name" value="adh_short"/>
    <property type="match status" value="1"/>
</dbReference>
<proteinExistence type="inferred from homology"/>
<organism evidence="5 8">
    <name type="scientific">Actinopolyspora erythraea</name>
    <dbReference type="NCBI Taxonomy" id="414996"/>
    <lineage>
        <taxon>Bacteria</taxon>
        <taxon>Bacillati</taxon>
        <taxon>Actinomycetota</taxon>
        <taxon>Actinomycetes</taxon>
        <taxon>Actinopolysporales</taxon>
        <taxon>Actinopolysporaceae</taxon>
        <taxon>Actinopolyspora</taxon>
    </lineage>
</organism>
<dbReference type="Proteomes" id="UP000215043">
    <property type="component" value="Chromosome"/>
</dbReference>
<dbReference type="eggNOG" id="COG0300">
    <property type="taxonomic scope" value="Bacteria"/>
</dbReference>
<dbReference type="AlphaFoldDB" id="A0A099D9K2"/>
<reference evidence="6 7" key="1">
    <citation type="journal article" date="2014" name="PLoS ONE">
        <title>Identification and Characterization of a New Erythromycin Biosynthetic Gene Cluster in Actinopolyspora erythraea YIM90600, a Novel Erythronolide-Producing Halophilic Actinomycete Isolated from Salt Field.</title>
        <authorList>
            <person name="Chen D."/>
            <person name="Feng J."/>
            <person name="Huang L."/>
            <person name="Zhang Q."/>
            <person name="Wu J."/>
            <person name="Zhu X."/>
            <person name="Duan Y."/>
            <person name="Xu Z."/>
        </authorList>
    </citation>
    <scope>NUCLEOTIDE SEQUENCE [LARGE SCALE GENOMIC DNA]</scope>
    <source>
        <strain evidence="6 7">YIM90600</strain>
    </source>
</reference>
<name>A0A099D9K2_9ACTN</name>
<evidence type="ECO:0000256" key="3">
    <source>
        <dbReference type="RuleBase" id="RU000363"/>
    </source>
</evidence>
<dbReference type="KEGG" id="aey:CDG81_22355"/>
<evidence type="ECO:0000259" key="4">
    <source>
        <dbReference type="SMART" id="SM00822"/>
    </source>
</evidence>
<evidence type="ECO:0000313" key="7">
    <source>
        <dbReference type="Proteomes" id="UP000029737"/>
    </source>
</evidence>
<evidence type="ECO:0000313" key="8">
    <source>
        <dbReference type="Proteomes" id="UP000215043"/>
    </source>
</evidence>
<evidence type="ECO:0000313" key="6">
    <source>
        <dbReference type="EMBL" id="KGI82764.1"/>
    </source>
</evidence>
<dbReference type="CDD" id="cd05233">
    <property type="entry name" value="SDR_c"/>
    <property type="match status" value="1"/>
</dbReference>
<evidence type="ECO:0000313" key="5">
    <source>
        <dbReference type="EMBL" id="ASU80559.1"/>
    </source>
</evidence>
<dbReference type="SMART" id="SM00822">
    <property type="entry name" value="PKS_KR"/>
    <property type="match status" value="1"/>
</dbReference>
<keyword evidence="7" id="KW-1185">Reference proteome</keyword>
<dbReference type="GO" id="GO:0016020">
    <property type="term" value="C:membrane"/>
    <property type="evidence" value="ECO:0007669"/>
    <property type="project" value="TreeGrafter"/>
</dbReference>
<dbReference type="PRINTS" id="PR00081">
    <property type="entry name" value="GDHRDH"/>
</dbReference>
<keyword evidence="2" id="KW-0560">Oxidoreductase</keyword>
<dbReference type="PIRSF" id="PIRSF000126">
    <property type="entry name" value="11-beta-HSD1"/>
    <property type="match status" value="1"/>
</dbReference>
<evidence type="ECO:0000256" key="1">
    <source>
        <dbReference type="ARBA" id="ARBA00006484"/>
    </source>
</evidence>
<protein>
    <submittedName>
        <fullName evidence="5">NAD(P)-dependent oxidoreductase</fullName>
    </submittedName>
    <submittedName>
        <fullName evidence="6">Short-chain dehydrogenase</fullName>
    </submittedName>
</protein>
<reference evidence="5 8" key="2">
    <citation type="submission" date="2017-08" db="EMBL/GenBank/DDBJ databases">
        <title>The complete genome sequence of moderately halophilic actinomycete Actinopolyspora erythraea YIM 90600, the producer of novel erythromycin, novel actinopolysporins A-C and tubercidin.</title>
        <authorList>
            <person name="Yin M."/>
            <person name="Tang S."/>
        </authorList>
    </citation>
    <scope>NUCLEOTIDE SEQUENCE [LARGE SCALE GENOMIC DNA]</scope>
    <source>
        <strain evidence="5 8">YIM 90600</strain>
    </source>
</reference>
<accession>A0A099D9K2</accession>
<comment type="similarity">
    <text evidence="1 3">Belongs to the short-chain dehydrogenases/reductases (SDR) family.</text>
</comment>
<feature type="domain" description="Ketoreductase" evidence="4">
    <location>
        <begin position="2"/>
        <end position="182"/>
    </location>
</feature>
<dbReference type="HOGENOM" id="CLU_010194_2_1_11"/>
<dbReference type="EMBL" id="CP022752">
    <property type="protein sequence ID" value="ASU80559.1"/>
    <property type="molecule type" value="Genomic_DNA"/>
</dbReference>
<dbReference type="PANTHER" id="PTHR44196:SF2">
    <property type="entry name" value="SHORT-CHAIN DEHYDROGENASE-RELATED"/>
    <property type="match status" value="1"/>
</dbReference>
<dbReference type="InterPro" id="IPR002347">
    <property type="entry name" value="SDR_fam"/>
</dbReference>
<dbReference type="PRINTS" id="PR00080">
    <property type="entry name" value="SDRFAMILY"/>
</dbReference>
<dbReference type="GO" id="GO:0016491">
    <property type="term" value="F:oxidoreductase activity"/>
    <property type="evidence" value="ECO:0007669"/>
    <property type="project" value="UniProtKB-KW"/>
</dbReference>
<dbReference type="EMBL" id="JPMV01000009">
    <property type="protein sequence ID" value="KGI82764.1"/>
    <property type="molecule type" value="Genomic_DNA"/>
</dbReference>
<dbReference type="Gene3D" id="3.40.50.720">
    <property type="entry name" value="NAD(P)-binding Rossmann-like Domain"/>
    <property type="match status" value="1"/>
</dbReference>
<gene>
    <name evidence="5" type="ORF">CDG81_22355</name>
    <name evidence="6" type="ORF">IL38_02490</name>
</gene>
<dbReference type="SUPFAM" id="SSF51735">
    <property type="entry name" value="NAD(P)-binding Rossmann-fold domains"/>
    <property type="match status" value="1"/>
</dbReference>
<evidence type="ECO:0000256" key="2">
    <source>
        <dbReference type="ARBA" id="ARBA00023002"/>
    </source>
</evidence>
<dbReference type="InterPro" id="IPR057326">
    <property type="entry name" value="KR_dom"/>
</dbReference>
<dbReference type="RefSeq" id="WP_043569803.1">
    <property type="nucleotide sequence ID" value="NZ_CP022752.1"/>
</dbReference>
<sequence length="257" mass="27789">MSTALVTGATAGIGRAFARRLAAEGYDLVLVARDSERLASLAEFLRDRHGTATEQLPADLTREEELAGVERRLGDATRPIDLLVNNAGFGTSGAFWDTDPETLRQQVDLNVTAVLRLTRAVVPVMRDLGRGDVINVSSVAGFFAMSGSTYSATKAWVTTFSEGLSASLAGTGVRVMALCPGFTRTEFHQRAQLEMSGLPKVFWLDADTLVHEALRDLRRGRTVSIPGAQYKAVVALGKLIPNRLQRFVVTRTAPGRT</sequence>
<dbReference type="Proteomes" id="UP000029737">
    <property type="component" value="Unassembled WGS sequence"/>
</dbReference>
<dbReference type="OrthoDB" id="9810734at2"/>
<dbReference type="InterPro" id="IPR036291">
    <property type="entry name" value="NAD(P)-bd_dom_sf"/>
</dbReference>